<dbReference type="Proteomes" id="UP001424741">
    <property type="component" value="Unassembled WGS sequence"/>
</dbReference>
<name>A0ABP9V490_9BACT</name>
<sequence>MNDCIFCRIASGSVDPDLTVYEDAHVFIQISLHQKTGNRGHLLVIPKQHVANLFESPDELDAPLFSAIRRASTAVKKAFAADGIQIRQNNEAAAGQDVFHLHFHVIPRYHEDAFDRSHYELVPEEDRRNLADRINGHIH</sequence>
<dbReference type="PROSITE" id="PS51084">
    <property type="entry name" value="HIT_2"/>
    <property type="match status" value="1"/>
</dbReference>
<dbReference type="InterPro" id="IPR036265">
    <property type="entry name" value="HIT-like_sf"/>
</dbReference>
<protein>
    <submittedName>
        <fullName evidence="3">Protein hit</fullName>
    </submittedName>
</protein>
<dbReference type="PANTHER" id="PTHR46648">
    <property type="entry name" value="HIT FAMILY PROTEIN 1"/>
    <property type="match status" value="1"/>
</dbReference>
<feature type="domain" description="HIT" evidence="2">
    <location>
        <begin position="5"/>
        <end position="115"/>
    </location>
</feature>
<organism evidence="3 4">
    <name type="scientific">Rubritalea halochordaticola</name>
    <dbReference type="NCBI Taxonomy" id="714537"/>
    <lineage>
        <taxon>Bacteria</taxon>
        <taxon>Pseudomonadati</taxon>
        <taxon>Verrucomicrobiota</taxon>
        <taxon>Verrucomicrobiia</taxon>
        <taxon>Verrucomicrobiales</taxon>
        <taxon>Rubritaleaceae</taxon>
        <taxon>Rubritalea</taxon>
    </lineage>
</organism>
<dbReference type="InterPro" id="IPR001310">
    <property type="entry name" value="Histidine_triad_HIT"/>
</dbReference>
<dbReference type="PROSITE" id="PS00892">
    <property type="entry name" value="HIT_1"/>
    <property type="match status" value="1"/>
</dbReference>
<dbReference type="Pfam" id="PF01230">
    <property type="entry name" value="HIT"/>
    <property type="match status" value="1"/>
</dbReference>
<comment type="caution">
    <text evidence="3">The sequence shown here is derived from an EMBL/GenBank/DDBJ whole genome shotgun (WGS) entry which is preliminary data.</text>
</comment>
<gene>
    <name evidence="3" type="primary">hit</name>
    <name evidence="3" type="ORF">Rhal01_02582</name>
</gene>
<dbReference type="InterPro" id="IPR019808">
    <property type="entry name" value="Histidine_triad_CS"/>
</dbReference>
<evidence type="ECO:0000256" key="1">
    <source>
        <dbReference type="PROSITE-ProRule" id="PRU00464"/>
    </source>
</evidence>
<evidence type="ECO:0000313" key="4">
    <source>
        <dbReference type="Proteomes" id="UP001424741"/>
    </source>
</evidence>
<dbReference type="PANTHER" id="PTHR46648:SF1">
    <property type="entry name" value="ADENOSINE 5'-MONOPHOSPHORAMIDASE HNT1"/>
    <property type="match status" value="1"/>
</dbReference>
<feature type="short sequence motif" description="Histidine triad motif" evidence="1">
    <location>
        <begin position="100"/>
        <end position="104"/>
    </location>
</feature>
<dbReference type="InterPro" id="IPR011146">
    <property type="entry name" value="HIT-like"/>
</dbReference>
<reference evidence="3 4" key="1">
    <citation type="submission" date="2024-02" db="EMBL/GenBank/DDBJ databases">
        <title>Rubritalea halochordaticola NBRC 107102.</title>
        <authorList>
            <person name="Ichikawa N."/>
            <person name="Katano-Makiyama Y."/>
            <person name="Hidaka K."/>
        </authorList>
    </citation>
    <scope>NUCLEOTIDE SEQUENCE [LARGE SCALE GENOMIC DNA]</scope>
    <source>
        <strain evidence="3 4">NBRC 107102</strain>
    </source>
</reference>
<accession>A0ABP9V490</accession>
<evidence type="ECO:0000259" key="2">
    <source>
        <dbReference type="PROSITE" id="PS51084"/>
    </source>
</evidence>
<dbReference type="EMBL" id="BAABRL010000008">
    <property type="protein sequence ID" value="GAA5496399.1"/>
    <property type="molecule type" value="Genomic_DNA"/>
</dbReference>
<dbReference type="SUPFAM" id="SSF54197">
    <property type="entry name" value="HIT-like"/>
    <property type="match status" value="1"/>
</dbReference>
<proteinExistence type="predicted"/>
<keyword evidence="4" id="KW-1185">Reference proteome</keyword>
<dbReference type="RefSeq" id="WP_346189081.1">
    <property type="nucleotide sequence ID" value="NZ_BAABRL010000008.1"/>
</dbReference>
<dbReference type="Gene3D" id="3.30.428.10">
    <property type="entry name" value="HIT-like"/>
    <property type="match status" value="1"/>
</dbReference>
<evidence type="ECO:0000313" key="3">
    <source>
        <dbReference type="EMBL" id="GAA5496399.1"/>
    </source>
</evidence>